<feature type="transmembrane region" description="Helical" evidence="12">
    <location>
        <begin position="2469"/>
        <end position="2492"/>
    </location>
</feature>
<reference evidence="14" key="1">
    <citation type="submission" date="2019-04" db="EMBL/GenBank/DDBJ databases">
        <title>Genome assembly of Zosterops borbonicus 15179.</title>
        <authorList>
            <person name="Leroy T."/>
            <person name="Anselmetti Y."/>
            <person name="Tilak M.-K."/>
            <person name="Nabholz B."/>
        </authorList>
    </citation>
    <scope>NUCLEOTIDE SEQUENCE</scope>
    <source>
        <strain evidence="14">HGM_15179</strain>
        <tissue evidence="14">Muscle</tissue>
    </source>
</reference>
<keyword evidence="9" id="KW-0804">Transcription</keyword>
<evidence type="ECO:0000256" key="5">
    <source>
        <dbReference type="ARBA" id="ARBA00022902"/>
    </source>
</evidence>
<feature type="compositionally biased region" description="Polar residues" evidence="11">
    <location>
        <begin position="718"/>
        <end position="735"/>
    </location>
</feature>
<keyword evidence="4" id="KW-0156">Chromatin regulator</keyword>
<feature type="region of interest" description="Disordered" evidence="11">
    <location>
        <begin position="1"/>
        <end position="902"/>
    </location>
</feature>
<dbReference type="InterPro" id="IPR007315">
    <property type="entry name" value="PIG-V/Gpi18"/>
</dbReference>
<dbReference type="GO" id="GO:0031491">
    <property type="term" value="F:nucleosome binding"/>
    <property type="evidence" value="ECO:0007669"/>
    <property type="project" value="TreeGrafter"/>
</dbReference>
<keyword evidence="6" id="KW-0007">Acetylation</keyword>
<feature type="compositionally biased region" description="Low complexity" evidence="11">
    <location>
        <begin position="646"/>
        <end position="662"/>
    </location>
</feature>
<feature type="compositionally biased region" description="Low complexity" evidence="11">
    <location>
        <begin position="1"/>
        <end position="19"/>
    </location>
</feature>
<feature type="compositionally biased region" description="Gly residues" evidence="11">
    <location>
        <begin position="785"/>
        <end position="795"/>
    </location>
</feature>
<keyword evidence="10" id="KW-0539">Nucleus</keyword>
<comment type="caution">
    <text evidence="14">The sequence shown here is derived from an EMBL/GenBank/DDBJ whole genome shotgun (WGS) entry which is preliminary data.</text>
</comment>
<dbReference type="Pfam" id="PF04188">
    <property type="entry name" value="Mannosyl_trans2"/>
    <property type="match status" value="1"/>
</dbReference>
<dbReference type="GO" id="GO:0005654">
    <property type="term" value="C:nucleoplasm"/>
    <property type="evidence" value="ECO:0007669"/>
    <property type="project" value="TreeGrafter"/>
</dbReference>
<evidence type="ECO:0000256" key="11">
    <source>
        <dbReference type="SAM" id="MobiDB-lite"/>
    </source>
</evidence>
<feature type="compositionally biased region" description="Low complexity" evidence="11">
    <location>
        <begin position="1380"/>
        <end position="1391"/>
    </location>
</feature>
<dbReference type="Proteomes" id="UP000796761">
    <property type="component" value="Unassembled WGS sequence"/>
</dbReference>
<feature type="compositionally biased region" description="Polar residues" evidence="11">
    <location>
        <begin position="616"/>
        <end position="625"/>
    </location>
</feature>
<evidence type="ECO:0000313" key="15">
    <source>
        <dbReference type="Proteomes" id="UP000796761"/>
    </source>
</evidence>
<feature type="compositionally biased region" description="Basic and acidic residues" evidence="11">
    <location>
        <begin position="20"/>
        <end position="32"/>
    </location>
</feature>
<keyword evidence="5" id="KW-0524">Neurogenesis</keyword>
<dbReference type="PROSITE" id="PS51011">
    <property type="entry name" value="ARID"/>
    <property type="match status" value="1"/>
</dbReference>
<dbReference type="SUPFAM" id="SSF46774">
    <property type="entry name" value="ARID-like"/>
    <property type="match status" value="1"/>
</dbReference>
<feature type="compositionally biased region" description="Low complexity" evidence="11">
    <location>
        <begin position="388"/>
        <end position="424"/>
    </location>
</feature>
<feature type="compositionally biased region" description="Pro residues" evidence="11">
    <location>
        <begin position="1531"/>
        <end position="1543"/>
    </location>
</feature>
<keyword evidence="2" id="KW-0488">Methylation</keyword>
<evidence type="ECO:0000313" key="14">
    <source>
        <dbReference type="EMBL" id="TRZ15588.1"/>
    </source>
</evidence>
<feature type="compositionally biased region" description="Low complexity" evidence="11">
    <location>
        <begin position="461"/>
        <end position="473"/>
    </location>
</feature>
<feature type="transmembrane region" description="Helical" evidence="12">
    <location>
        <begin position="2564"/>
        <end position="2582"/>
    </location>
</feature>
<keyword evidence="3" id="KW-0597">Phosphoprotein</keyword>
<feature type="region of interest" description="Disordered" evidence="11">
    <location>
        <begin position="1103"/>
        <end position="1597"/>
    </location>
</feature>
<keyword evidence="12" id="KW-0812">Transmembrane</keyword>
<feature type="transmembrane region" description="Helical" evidence="12">
    <location>
        <begin position="2711"/>
        <end position="2732"/>
    </location>
</feature>
<keyword evidence="7" id="KW-0805">Transcription regulation</keyword>
<dbReference type="GO" id="GO:0006506">
    <property type="term" value="P:GPI anchor biosynthetic process"/>
    <property type="evidence" value="ECO:0007669"/>
    <property type="project" value="UniProtKB-UniPathway"/>
</dbReference>
<feature type="compositionally biased region" description="Low complexity" evidence="11">
    <location>
        <begin position="2679"/>
        <end position="2690"/>
    </location>
</feature>
<dbReference type="InterPro" id="IPR011989">
    <property type="entry name" value="ARM-like"/>
</dbReference>
<dbReference type="PANTHER" id="PTHR12656:SF12">
    <property type="entry name" value="AT-RICH INTERACTIVE DOMAIN-CONTAINING PROTEIN 1A"/>
    <property type="match status" value="1"/>
</dbReference>
<evidence type="ECO:0000256" key="6">
    <source>
        <dbReference type="ARBA" id="ARBA00022990"/>
    </source>
</evidence>
<keyword evidence="12" id="KW-1133">Transmembrane helix</keyword>
<dbReference type="InterPro" id="IPR030094">
    <property type="entry name" value="ARID1A_ARID_BRIGHT_DNA-bd"/>
</dbReference>
<feature type="compositionally biased region" description="Polar residues" evidence="11">
    <location>
        <begin position="425"/>
        <end position="437"/>
    </location>
</feature>
<feature type="compositionally biased region" description="Acidic residues" evidence="11">
    <location>
        <begin position="1736"/>
        <end position="1761"/>
    </location>
</feature>
<feature type="compositionally biased region" description="Low complexity" evidence="11">
    <location>
        <begin position="147"/>
        <end position="160"/>
    </location>
</feature>
<dbReference type="GO" id="GO:0003677">
    <property type="term" value="F:DNA binding"/>
    <property type="evidence" value="ECO:0007669"/>
    <property type="project" value="UniProtKB-KW"/>
</dbReference>
<feature type="compositionally biased region" description="Basic and acidic residues" evidence="11">
    <location>
        <begin position="42"/>
        <end position="51"/>
    </location>
</feature>
<keyword evidence="12" id="KW-0472">Membrane</keyword>
<dbReference type="GO" id="GO:0004376">
    <property type="term" value="F:GPI mannosyltransferase activity"/>
    <property type="evidence" value="ECO:0007669"/>
    <property type="project" value="InterPro"/>
</dbReference>
<accession>A0A8K1LJ62</accession>
<dbReference type="SUPFAM" id="SSF48371">
    <property type="entry name" value="ARM repeat"/>
    <property type="match status" value="1"/>
</dbReference>
<feature type="region of interest" description="Disordered" evidence="11">
    <location>
        <begin position="1724"/>
        <end position="1770"/>
    </location>
</feature>
<feature type="region of interest" description="Disordered" evidence="11">
    <location>
        <begin position="2670"/>
        <end position="2690"/>
    </location>
</feature>
<evidence type="ECO:0000256" key="7">
    <source>
        <dbReference type="ARBA" id="ARBA00023015"/>
    </source>
</evidence>
<dbReference type="InterPro" id="IPR016024">
    <property type="entry name" value="ARM-type_fold"/>
</dbReference>
<comment type="subcellular location">
    <subcellularLocation>
        <location evidence="1">Nucleus</location>
    </subcellularLocation>
</comment>
<feature type="compositionally biased region" description="Polar residues" evidence="11">
    <location>
        <begin position="285"/>
        <end position="296"/>
    </location>
</feature>
<sequence length="2733" mass="291802">MAAQVAPAAASSLGAPAPSELKKAEAQQRDCPPEEAGGEAAAAERGEKQAESEGPSGKELQDGAESNGGGAGAESDLKSSNGNPGPRPAAAATLNNNLPEPPGGGGGGGGSDGVGAPQPPPQQQQQPPPSHPAALPPPAYGFGQPYGRGAAAAFHQHGGQQSPGMAALQSGGLEQNYPGPAGAPAGPPPPQNSHGAGAEHGFPNHQYNSYYAAGRSAGSYPPPPQAYALSSPRGSAPPAAKSPAAAAAAAAFQQQQQRFGVMGPSAAGGAGGGGTTPQPTATPTLNQLLTSPSSARAYQGYPGGDYSAGPQDGAAAAKGTADMVSQYGGGSGQGWAAAGGAPPRSHHAPMSPGSSGGGGQSLGRSQQPSSPMDQMGKMRPQPYGGNNPYTQQQGPQAGPQQGHGYPGQPYGPQGPQRYPMGMQGRTQSTMGSISYAQQMPPYGQQGPSAYGQQSQTPYYNQQSPHPQQQQPPYSQQPPSQPAHSQPSYQQQPQQQQQAQPPAGAQPPYSQQPSQPGHQQPPSPYPQQPSAPQHGQGQPPYPQQQQQSPYQQQQAQQPAGSALPQPSSSYPPAQPPQQPSAYAQQRFPPPQELSQDSFGSQASSAPSMASSKGQEDMNLNLQSRPSSLPDLSGSIDDLPMGTEGALSPGVSTSGISSSQGEQSNPAQSPFSPHTSPHLPGIRGPSPSPVGSPASVAQSRSGPLSPAAVPGNQMPPRPPSGQSDTILHPSMNQSSIAQDRGYMQRNPQMPQYSSPQPGSALSPRQSSGAQMHAGMGPYQQNSMGSYGPQGGQYGPQGGYPRQPNYNAMSNANYPSPGMGGSMTPMGAGSQMHGQSGVPPYSGLPPGRMGHAAMGSRPYGPNMANMPPQVGSGMCPPPAGMNRKAQEAAAAAMHAAANSIQNRPPGYPNMNQGGMMGTGPPYGQGINSMAGMINPQGPPYPMGGNMANNSAGMAASPEMMGLGDVKLTPATKMNNKADGTPKAESKSKKSSSSTTTNEKITKLYELGGEPERKLWVDRYLAFTEEKAMGMTNLPAVGRKPLDLYRLYISVKEIGGLTQVNKNKKWRELATNLNVGTSSSAASSLKKQYIQCLYAFECKIERGEDPPPDIFAAADSKKSQTKIQPPSPAGSGSMQGPQTPQSTSSSMAEGGDLKPPTPASTPHSQMPPLPGIRSNSVGLQDAFADGSDPAFPKRNSMTPNPGYQPSMNTSDMMGRMSYEPNKDPYSSMRKAPGSDPFMSSGQGPNSGMGDPYNRAAGPGMGSMAMGQRQHYSYGAPYDRVRTEPGLGPEGGLGSGTPQPSILPSTPEAGMYSPSRYPQQQQQQQRHDSYGNQFSTQGTSSGSPFPSQQTTMYQQQQQNYKRPMDGSYGLPAKRHEGELYNVPYSSGQGQGQQQLPPAQPQQPSQQPPAQPSPQQDLYNQYGSTYPAERRAGQSQFPFQFGRDRVSAAPGSGAQQNIPPQMMGGPIQPAPEGPQQGALWQGRNELGYGSYPNRQSSGAAPQGPAYHGVTRTDEILHSDQRVNHEGPWPSHGNRQPPYGPSAPVPPMTRPPQSNYQTPPSMQNHIPQVSSPAPLPRPLENRTSPSKSPFLHSGMKMQKAGPPVPASHITPAAVQPPMIRRDITFPPGSVEATQPVLKQRRRLTAKDIGTPEAWRVMMSLKSGLLAESTWALDTINILLYDDNSIMTFNLSQLPGLLELLVEYFRRCLIEIFGILKEYEVGDPGQRTLLDPERFCKSSASSPEEGEEDDEPRSLNCEEEEEDEEEEEAAFSSKDKVPLESSEEKLVSKFDKLPVKVVQKNDPFVVDYSDKLGRVQEFDSGLLHWRIGGGDTTEHIQTHFESKTELPLPHKRASCSSALRKRSAAESALSPREGEAPAADGSSEKRITATMDDMLSARPGSLAGDEEEVKASETAKESSKFPFVISPAQSHRNIKILEDEPHSKDETPLCTLLDWQDSLAKRCICVSNIIRSLSFVPGNDFEMSKHPGLLLILGKLILLHHKHPERKQAPLTYEKEEEQDQGVSCNKVEWWWDCLEMLRENTLVTLANISGQLDLSPYPESICLPILDGLLHWAVCPSAEAQDPFPTLGPNAVLSPQRLVLETLSKLSIQDNNVDLILATPPFSRLEKLYSTMVRFLSDRKNPVCREMAVVLLANLAQGDSLAARAIAVQKGSIGNLLGFLEDSLAATQFQQSQAGLMHMQSPPFEATSVDMMRRAARALLALAKVDENHSEFTLYESRLLDISVSPLMNSLVSQVICDAVFNLLIPDHAADAFSPPRPAPRGAGDALLERLLGGLGRWDAEHFLFIAERGYLLEHNCAFLPLFPLSLRALCWLLPCPGSLQPRGRLLLCAALLNALLSALAAAALLGLGRAVLRRPRQAFLAALLFSLSPAGVFMAAAYSESLFALLAFSAMWRLERGQSWLGALLFSLASGARANGMVNAGFLLYSRARSFALQLQAGSAPRRQLPLLWKRVPSLAFSAALMCAGVFLPFALFQYFAYLRFCGPGSGPAQDIPEALLQLARDKGYRVAGVGWDKPPWCSQRFPVVYSYIQDTYWNVGFLRYFELRQIPNFLLALPVTLLGSWAAWTYVSTNPRHCLTLGLERGKSEERGKARDGFCGPAAFVYVVHATALLVFGFFCMHVQVLTRFLGSSSPILYWFAAHLLQEHEPLLWSTGTDNPTSGKPLRGKSPSSCGKGSSDNPVVRLLLNWRLMTPLGKSILGFFLGYWLLGLILHCNFLPWT</sequence>
<feature type="compositionally biased region" description="Pro residues" evidence="11">
    <location>
        <begin position="1392"/>
        <end position="1406"/>
    </location>
</feature>
<dbReference type="GO" id="GO:0006357">
    <property type="term" value="P:regulation of transcription by RNA polymerase II"/>
    <property type="evidence" value="ECO:0007669"/>
    <property type="project" value="TreeGrafter"/>
</dbReference>
<keyword evidence="15" id="KW-1185">Reference proteome</keyword>
<dbReference type="GO" id="GO:0035060">
    <property type="term" value="C:brahma complex"/>
    <property type="evidence" value="ECO:0007669"/>
    <property type="project" value="InterPro"/>
</dbReference>
<feature type="compositionally biased region" description="Polar residues" evidence="11">
    <location>
        <begin position="1544"/>
        <end position="1564"/>
    </location>
</feature>
<feature type="compositionally biased region" description="Low complexity" evidence="11">
    <location>
        <begin position="599"/>
        <end position="610"/>
    </location>
</feature>
<feature type="compositionally biased region" description="Pro residues" evidence="11">
    <location>
        <begin position="518"/>
        <end position="528"/>
    </location>
</feature>
<feature type="transmembrane region" description="Helical" evidence="12">
    <location>
        <begin position="2373"/>
        <end position="2402"/>
    </location>
</feature>
<feature type="compositionally biased region" description="Low complexity" evidence="11">
    <location>
        <begin position="481"/>
        <end position="517"/>
    </location>
</feature>
<feature type="compositionally biased region" description="Polar residues" evidence="11">
    <location>
        <begin position="1191"/>
        <end position="1207"/>
    </location>
</feature>
<gene>
    <name evidence="14" type="ORF">HGM15179_011519</name>
</gene>
<feature type="region of interest" description="Disordered" evidence="11">
    <location>
        <begin position="967"/>
        <end position="994"/>
    </location>
</feature>
<dbReference type="InterPro" id="IPR001606">
    <property type="entry name" value="ARID_dom"/>
</dbReference>
<feature type="compositionally biased region" description="Low complexity" evidence="11">
    <location>
        <begin position="1343"/>
        <end position="1353"/>
    </location>
</feature>
<evidence type="ECO:0000256" key="8">
    <source>
        <dbReference type="ARBA" id="ARBA00023125"/>
    </source>
</evidence>
<dbReference type="Pfam" id="PF01388">
    <property type="entry name" value="ARID"/>
    <property type="match status" value="1"/>
</dbReference>
<evidence type="ECO:0000256" key="10">
    <source>
        <dbReference type="ARBA" id="ARBA00023242"/>
    </source>
</evidence>
<dbReference type="CDD" id="cd16876">
    <property type="entry name" value="ARID_ARID1A"/>
    <property type="match status" value="1"/>
</dbReference>
<dbReference type="GO" id="GO:0007399">
    <property type="term" value="P:nervous system development"/>
    <property type="evidence" value="ECO:0007669"/>
    <property type="project" value="UniProtKB-KW"/>
</dbReference>
<feature type="compositionally biased region" description="Gly residues" evidence="11">
    <location>
        <begin position="266"/>
        <end position="275"/>
    </location>
</feature>
<dbReference type="Gene3D" id="1.10.150.60">
    <property type="entry name" value="ARID DNA-binding domain"/>
    <property type="match status" value="1"/>
</dbReference>
<feature type="compositionally biased region" description="Polar residues" evidence="11">
    <location>
        <begin position="663"/>
        <end position="673"/>
    </location>
</feature>
<feature type="compositionally biased region" description="Low complexity" evidence="11">
    <location>
        <begin position="1251"/>
        <end position="1262"/>
    </location>
</feature>
<feature type="transmembrane region" description="Helical" evidence="12">
    <location>
        <begin position="2414"/>
        <end position="2439"/>
    </location>
</feature>
<evidence type="ECO:0000256" key="4">
    <source>
        <dbReference type="ARBA" id="ARBA00022853"/>
    </source>
</evidence>
<feature type="domain" description="ARID" evidence="13">
    <location>
        <begin position="1006"/>
        <end position="1097"/>
    </location>
</feature>
<dbReference type="FunFam" id="1.10.150.60:FF:000002">
    <property type="entry name" value="AT-rich interactive domain-containing protein 1B"/>
    <property type="match status" value="1"/>
</dbReference>
<dbReference type="SMART" id="SM00501">
    <property type="entry name" value="BRIGHT"/>
    <property type="match status" value="1"/>
</dbReference>
<dbReference type="SMART" id="SM01014">
    <property type="entry name" value="ARID"/>
    <property type="match status" value="1"/>
</dbReference>
<organism evidence="14 15">
    <name type="scientific">Zosterops borbonicus</name>
    <dbReference type="NCBI Taxonomy" id="364589"/>
    <lineage>
        <taxon>Eukaryota</taxon>
        <taxon>Metazoa</taxon>
        <taxon>Chordata</taxon>
        <taxon>Craniata</taxon>
        <taxon>Vertebrata</taxon>
        <taxon>Euteleostomi</taxon>
        <taxon>Archelosauria</taxon>
        <taxon>Archosauria</taxon>
        <taxon>Dinosauria</taxon>
        <taxon>Saurischia</taxon>
        <taxon>Theropoda</taxon>
        <taxon>Coelurosauria</taxon>
        <taxon>Aves</taxon>
        <taxon>Neognathae</taxon>
        <taxon>Neoaves</taxon>
        <taxon>Telluraves</taxon>
        <taxon>Australaves</taxon>
        <taxon>Passeriformes</taxon>
        <taxon>Sylvioidea</taxon>
        <taxon>Zosteropidae</taxon>
        <taxon>Zosterops</taxon>
    </lineage>
</organism>
<feature type="compositionally biased region" description="Low complexity" evidence="11">
    <location>
        <begin position="228"/>
        <end position="251"/>
    </location>
</feature>
<dbReference type="InterPro" id="IPR033388">
    <property type="entry name" value="BAF250_C"/>
</dbReference>
<feature type="compositionally biased region" description="Pro residues" evidence="11">
    <location>
        <begin position="117"/>
        <end position="139"/>
    </location>
</feature>
<feature type="compositionally biased region" description="Pro residues" evidence="11">
    <location>
        <begin position="1151"/>
        <end position="1166"/>
    </location>
</feature>
<dbReference type="GO" id="GO:0016514">
    <property type="term" value="C:SWI/SNF complex"/>
    <property type="evidence" value="ECO:0007669"/>
    <property type="project" value="InterPro"/>
</dbReference>
<dbReference type="GO" id="GO:0045893">
    <property type="term" value="P:positive regulation of DNA-templated transcription"/>
    <property type="evidence" value="ECO:0007669"/>
    <property type="project" value="TreeGrafter"/>
</dbReference>
<dbReference type="GO" id="GO:0006338">
    <property type="term" value="P:chromatin remodeling"/>
    <property type="evidence" value="ECO:0007669"/>
    <property type="project" value="InterPro"/>
</dbReference>
<protein>
    <recommendedName>
        <fullName evidence="13">ARID domain-containing protein</fullName>
    </recommendedName>
</protein>
<evidence type="ECO:0000256" key="9">
    <source>
        <dbReference type="ARBA" id="ARBA00023163"/>
    </source>
</evidence>
<feature type="transmembrane region" description="Helical" evidence="12">
    <location>
        <begin position="2614"/>
        <end position="2634"/>
    </location>
</feature>
<evidence type="ECO:0000256" key="3">
    <source>
        <dbReference type="ARBA" id="ARBA00022553"/>
    </source>
</evidence>
<dbReference type="OrthoDB" id="8709537at2759"/>
<dbReference type="GO" id="GO:0071565">
    <property type="term" value="C:nBAF complex"/>
    <property type="evidence" value="ECO:0007669"/>
    <property type="project" value="TreeGrafter"/>
</dbReference>
<dbReference type="GO" id="GO:0000009">
    <property type="term" value="F:alpha-1,6-mannosyltransferase activity"/>
    <property type="evidence" value="ECO:0007669"/>
    <property type="project" value="InterPro"/>
</dbReference>
<feature type="region of interest" description="Disordered" evidence="11">
    <location>
        <begin position="1832"/>
        <end position="1908"/>
    </location>
</feature>
<feature type="compositionally biased region" description="Gly residues" evidence="11">
    <location>
        <begin position="103"/>
        <end position="113"/>
    </location>
</feature>
<dbReference type="InterPro" id="IPR021906">
    <property type="entry name" value="BAF250/Osa"/>
</dbReference>
<feature type="compositionally biased region" description="Low complexity" evidence="11">
    <location>
        <begin position="529"/>
        <end position="570"/>
    </location>
</feature>
<dbReference type="InterPro" id="IPR036431">
    <property type="entry name" value="ARID_dom_sf"/>
</dbReference>
<dbReference type="EMBL" id="SWJQ01000359">
    <property type="protein sequence ID" value="TRZ15588.1"/>
    <property type="molecule type" value="Genomic_DNA"/>
</dbReference>
<dbReference type="UniPathway" id="UPA00196"/>
<evidence type="ECO:0000256" key="12">
    <source>
        <dbReference type="SAM" id="Phobius"/>
    </source>
</evidence>
<feature type="compositionally biased region" description="Low complexity" evidence="11">
    <location>
        <begin position="89"/>
        <end position="98"/>
    </location>
</feature>
<proteinExistence type="predicted"/>
<name>A0A8K1LJ62_9PASS</name>
<dbReference type="Pfam" id="PF12031">
    <property type="entry name" value="BAF250_C"/>
    <property type="match status" value="1"/>
</dbReference>
<feature type="compositionally biased region" description="Polar residues" evidence="11">
    <location>
        <begin position="445"/>
        <end position="460"/>
    </location>
</feature>
<evidence type="ECO:0000256" key="2">
    <source>
        <dbReference type="ARBA" id="ARBA00022481"/>
    </source>
</evidence>
<feature type="compositionally biased region" description="Low complexity" evidence="11">
    <location>
        <begin position="884"/>
        <end position="894"/>
    </location>
</feature>
<feature type="compositionally biased region" description="Low complexity" evidence="11">
    <location>
        <begin position="1130"/>
        <end position="1143"/>
    </location>
</feature>
<keyword evidence="8" id="KW-0238">DNA-binding</keyword>
<dbReference type="GO" id="GO:0016020">
    <property type="term" value="C:membrane"/>
    <property type="evidence" value="ECO:0007669"/>
    <property type="project" value="GOC"/>
</dbReference>
<feature type="compositionally biased region" description="Low complexity" evidence="11">
    <location>
        <begin position="362"/>
        <end position="371"/>
    </location>
</feature>
<feature type="compositionally biased region" description="Basic and acidic residues" evidence="11">
    <location>
        <begin position="1504"/>
        <end position="1518"/>
    </location>
</feature>
<dbReference type="PANTHER" id="PTHR12656">
    <property type="entry name" value="BRG-1 ASSOCIATED FACTOR 250 BAF250"/>
    <property type="match status" value="1"/>
</dbReference>
<dbReference type="Gene3D" id="1.25.10.10">
    <property type="entry name" value="Leucine-rich Repeat Variant"/>
    <property type="match status" value="1"/>
</dbReference>
<feature type="compositionally biased region" description="Polar residues" evidence="11">
    <location>
        <begin position="743"/>
        <end position="767"/>
    </location>
</feature>
<feature type="compositionally biased region" description="Polar residues" evidence="11">
    <location>
        <begin position="1325"/>
        <end position="1342"/>
    </location>
</feature>
<feature type="transmembrane region" description="Helical" evidence="12">
    <location>
        <begin position="2339"/>
        <end position="2361"/>
    </location>
</feature>
<evidence type="ECO:0000259" key="13">
    <source>
        <dbReference type="PROSITE" id="PS51011"/>
    </source>
</evidence>
<evidence type="ECO:0000256" key="1">
    <source>
        <dbReference type="ARBA" id="ARBA00004123"/>
    </source>
</evidence>